<dbReference type="Gene3D" id="1.10.10.1440">
    <property type="entry name" value="PHAX RNA-binding domain"/>
    <property type="match status" value="1"/>
</dbReference>
<feature type="compositionally biased region" description="Polar residues" evidence="4">
    <location>
        <begin position="1386"/>
        <end position="1400"/>
    </location>
</feature>
<protein>
    <recommendedName>
        <fullName evidence="5">Phosphorylated adapter RNA export protein RNA-binding domain-containing protein</fullName>
    </recommendedName>
</protein>
<gene>
    <name evidence="6" type="ORF">PY01999</name>
</gene>
<feature type="repeat" description="ANK" evidence="3">
    <location>
        <begin position="927"/>
        <end position="959"/>
    </location>
</feature>
<feature type="compositionally biased region" description="Basic and acidic residues" evidence="4">
    <location>
        <begin position="1402"/>
        <end position="1418"/>
    </location>
</feature>
<feature type="region of interest" description="Disordered" evidence="4">
    <location>
        <begin position="1333"/>
        <end position="1432"/>
    </location>
</feature>
<keyword evidence="1" id="KW-0677">Repeat</keyword>
<dbReference type="Pfam" id="PF13637">
    <property type="entry name" value="Ank_4"/>
    <property type="match status" value="1"/>
</dbReference>
<dbReference type="PANTHER" id="PTHR24141">
    <property type="entry name" value="2-5A-DEPENDENT RIBONUCLEASE"/>
    <property type="match status" value="1"/>
</dbReference>
<proteinExistence type="predicted"/>
<dbReference type="PROSITE" id="PS50088">
    <property type="entry name" value="ANK_REPEAT"/>
    <property type="match status" value="4"/>
</dbReference>
<keyword evidence="7" id="KW-1185">Reference proteome</keyword>
<organism evidence="6 7">
    <name type="scientific">Plasmodium yoelii yoelii</name>
    <dbReference type="NCBI Taxonomy" id="73239"/>
    <lineage>
        <taxon>Eukaryota</taxon>
        <taxon>Sar</taxon>
        <taxon>Alveolata</taxon>
        <taxon>Apicomplexa</taxon>
        <taxon>Aconoidasida</taxon>
        <taxon>Haemosporida</taxon>
        <taxon>Plasmodiidae</taxon>
        <taxon>Plasmodium</taxon>
        <taxon>Plasmodium (Vinckeia)</taxon>
    </lineage>
</organism>
<feature type="compositionally biased region" description="Basic and acidic residues" evidence="4">
    <location>
        <begin position="517"/>
        <end position="538"/>
    </location>
</feature>
<dbReference type="GO" id="GO:0006396">
    <property type="term" value="P:RNA processing"/>
    <property type="evidence" value="ECO:0007669"/>
    <property type="project" value="TreeGrafter"/>
</dbReference>
<dbReference type="InterPro" id="IPR036770">
    <property type="entry name" value="Ankyrin_rpt-contain_sf"/>
</dbReference>
<sequence>MSIENTVKEESVKNIEEKNTSINDNTVVADDNGEKKDVNVSQEKLKDPKVCSNNEKSNNNTTNCVTKNDQEVEGKDVVKDESNSQKITINEKDNNTNKIEIEGKIKKEQNKNTMTPNTGNKKDNNTKGNLSTNKNVNNNNNSVKNNNTNNKNTGFYKKNNKEQNKNTLKKKDSENNNKNSLLNEEKKDDIVGNQINEDNTKKNKKINKKKEKNNNTNNEQLKKDMDATKGSVKNNITKVTDNNDVNINSNENETITTAISIESNGIEGKNIGKKSLKKYNNKAQSSKNPSTSDLNVWTQQASGGKKKKGLNMNEKTKDKKINFQKNKDINFNNNTNHKIYNMKNGNLNKDNFNYAPSSILANNFNANNQMINSYYMDIMNNAMENKFVQMPNGEDNKCNYDKNKHAYLNYMYNPLDVYNLNKCYYFQYPDATFNNMNNPGYYGNDSQRNILMENMMKLQGVYNMNGMHYNNYINNMNQASNYNGNNNNGHNVLGKNNKNAYKQNSLNYRLNKHISYDSGKKMHKDNSDLPQNKKEKSNNDICIDQGNIEKEQNSVTLNKEKEQNDLNKNASIKIKKKYTKNNASMKSSYHTNNPDYRNNNGTEMQLNNLNGLWNMKMNRNDLNYMLPYQNIVYPNNPYHDITNMGTNFYNKYNTHQIPKTKNENKNENKNKNIAANRNIGEKYIMNKQNNATVNEKDKNVQQDTSTEKGKTQNLEVNKEIHKFIDYCVKNYGNKYLMNVLNEFSSNNMNDNTEELSNIFKININSENLNAIASIEKDEKENFSFLSNDNNMDKNVEKNIEEIFDESNKNIIEDYDKFNKLLNENKNDKSKEETQNNSNVEDTKQNKEISKKMDTEEDTENIGNETKVDTSCGNNMFGENNKMNITIPPGLGLPDINRALLHGAYLDNITVVRKCLEKVADINYYDKIGRRALHYACAGGYYDICELLIKNGAKVNVSDYKNWTPLHIAVTKMHKDITELLLKNNANIHALLPHSLSPNRGKTTASMCIHFAAIKGNKDITKLLLKYGAKINDTDLSNRTALHYAAYRNNSDYLKFLIYDEKADINIFDVHNRLPIHSACLGGVLENVKILAKNKSFIQKKDIYNMSPLDIARIKKFKDIKKFLTKYVNENFSPNDPNGLLNETMSLIKSDNVDEKKEYIEINEPENNKNEQNASIESTKNENVDKKDIEEGTKNVHSDAINSLEIVDENKMDPKELYNDNKMIKDILTTTISTILKERNKDQIKRVVDALGVYISLSLLEKTILIQNYGGIELANKQGKRTTGGIFFYLIKYMYKNDIISKFKYDYIVEEEKEKKKTYRKLKKKILQEEENVKENRKTNVNISEHNNLQVKSNQKEYNKNISTNMKKKQNNKNNFSQNGKKKGILKNNSNQGQENTNKNSSKLRELAEKNDKNAEENKNSIQTHNDNNKLAPKLRTTLITTTISNNNTNDSNNGKFNLSNYNYTLKQNKGPKTTLHNNNKSKLNESVENNEKNESEVANNKNLCVLNDTPINGNEDKKKKKNSKNKNNNKKNKMNQQVMNLNNNDIAKGHMEPHYGHFVQNSYYNFRDFHGMQNASKKFYHINNTGNKNYNFNHNNNFINSKNIKKTNNFNKDVMHYQNNLISYLSNLQNAVYDYMGNEKYNYNNYLNNRNMHLMNNPYKLYGNNNPKIMLNEMDYHYYNVYSRQFSL</sequence>
<feature type="region of interest" description="Disordered" evidence="4">
    <location>
        <begin position="825"/>
        <end position="872"/>
    </location>
</feature>
<feature type="domain" description="Phosphorylated adapter RNA export protein RNA-binding" evidence="5">
    <location>
        <begin position="1229"/>
        <end position="1313"/>
    </location>
</feature>
<dbReference type="Gene3D" id="1.25.40.20">
    <property type="entry name" value="Ankyrin repeat-containing domain"/>
    <property type="match status" value="3"/>
</dbReference>
<comment type="caution">
    <text evidence="6">The sequence shown here is derived from an EMBL/GenBank/DDBJ whole genome shotgun (WGS) entry which is preliminary data.</text>
</comment>
<dbReference type="STRING" id="73239.Q7RN26"/>
<evidence type="ECO:0000259" key="5">
    <source>
        <dbReference type="Pfam" id="PF10258"/>
    </source>
</evidence>
<dbReference type="FunCoup" id="Q7RN26">
    <property type="interactions" value="278"/>
</dbReference>
<feature type="compositionally biased region" description="Basic residues" evidence="4">
    <location>
        <begin position="1518"/>
        <end position="1533"/>
    </location>
</feature>
<evidence type="ECO:0000256" key="1">
    <source>
        <dbReference type="ARBA" id="ARBA00022737"/>
    </source>
</evidence>
<dbReference type="InterPro" id="IPR038092">
    <property type="entry name" value="PHAX_RNA-binding_sf"/>
</dbReference>
<evidence type="ECO:0000256" key="2">
    <source>
        <dbReference type="ARBA" id="ARBA00023043"/>
    </source>
</evidence>
<name>Q7RN26_PLAYO</name>
<evidence type="ECO:0000256" key="4">
    <source>
        <dbReference type="SAM" id="MobiDB-lite"/>
    </source>
</evidence>
<feature type="compositionally biased region" description="Basic and acidic residues" evidence="4">
    <location>
        <begin position="1"/>
        <end position="19"/>
    </location>
</feature>
<feature type="repeat" description="ANK" evidence="3">
    <location>
        <begin position="1003"/>
        <end position="1035"/>
    </location>
</feature>
<feature type="compositionally biased region" description="Basic and acidic residues" evidence="4">
    <location>
        <begin position="840"/>
        <end position="853"/>
    </location>
</feature>
<dbReference type="Pfam" id="PF10258">
    <property type="entry name" value="PHAX_RNA-bd"/>
    <property type="match status" value="1"/>
</dbReference>
<dbReference type="SUPFAM" id="SSF48403">
    <property type="entry name" value="Ankyrin repeat"/>
    <property type="match status" value="1"/>
</dbReference>
<dbReference type="InterPro" id="IPR002110">
    <property type="entry name" value="Ankyrin_rpt"/>
</dbReference>
<dbReference type="InterPro" id="IPR019385">
    <property type="entry name" value="PHAX_RNA-binding_domain"/>
</dbReference>
<feature type="repeat" description="ANK" evidence="3">
    <location>
        <begin position="1036"/>
        <end position="1069"/>
    </location>
</feature>
<dbReference type="InParanoid" id="Q7RN26"/>
<feature type="compositionally biased region" description="Basic and acidic residues" evidence="4">
    <location>
        <begin position="1482"/>
        <end position="1495"/>
    </location>
</feature>
<dbReference type="EMBL" id="AABL01000548">
    <property type="protein sequence ID" value="EAA21412.1"/>
    <property type="molecule type" value="Genomic_DNA"/>
</dbReference>
<evidence type="ECO:0000313" key="7">
    <source>
        <dbReference type="Proteomes" id="UP000008553"/>
    </source>
</evidence>
<dbReference type="Pfam" id="PF12796">
    <property type="entry name" value="Ank_2"/>
    <property type="match status" value="1"/>
</dbReference>
<feature type="compositionally biased region" description="Basic and acidic residues" evidence="4">
    <location>
        <begin position="68"/>
        <end position="110"/>
    </location>
</feature>
<reference evidence="6 7" key="1">
    <citation type="journal article" date="2002" name="Nature">
        <title>Genome sequence and comparative analysis of the model rodent malaria parasite Plasmodium yoelii yoelii.</title>
        <authorList>
            <person name="Carlton J.M."/>
            <person name="Angiuoli S.V."/>
            <person name="Suh B.B."/>
            <person name="Kooij T.W."/>
            <person name="Pertea M."/>
            <person name="Silva J.C."/>
            <person name="Ermolaeva M.D."/>
            <person name="Allen J.E."/>
            <person name="Selengut J.D."/>
            <person name="Koo H.L."/>
            <person name="Peterson J.D."/>
            <person name="Pop M."/>
            <person name="Kosack D.S."/>
            <person name="Shumway M.F."/>
            <person name="Bidwell S.L."/>
            <person name="Shallom S.J."/>
            <person name="van Aken S.E."/>
            <person name="Riedmuller S.B."/>
            <person name="Feldblyum T.V."/>
            <person name="Cho J.K."/>
            <person name="Quackenbush J."/>
            <person name="Sedegah M."/>
            <person name="Shoaibi A."/>
            <person name="Cummings L.M."/>
            <person name="Florens L."/>
            <person name="Yates J.R."/>
            <person name="Raine J.D."/>
            <person name="Sinden R.E."/>
            <person name="Harris M.A."/>
            <person name="Cunningham D.A."/>
            <person name="Preiser P.R."/>
            <person name="Bergman L.W."/>
            <person name="Vaidya A.B."/>
            <person name="van Lin L.H."/>
            <person name="Janse C.J."/>
            <person name="Waters A.P."/>
            <person name="Smith H.O."/>
            <person name="White O.R."/>
            <person name="Salzberg S.L."/>
            <person name="Venter J.C."/>
            <person name="Fraser C.M."/>
            <person name="Hoffman S.L."/>
            <person name="Gardner M.J."/>
            <person name="Carucci D.J."/>
        </authorList>
    </citation>
    <scope>NUCLEOTIDE SEQUENCE [LARGE SCALE GENOMIC DNA]</scope>
    <source>
        <strain evidence="6 7">17XNL</strain>
    </source>
</reference>
<dbReference type="GO" id="GO:0003723">
    <property type="term" value="F:RNA binding"/>
    <property type="evidence" value="ECO:0007669"/>
    <property type="project" value="TreeGrafter"/>
</dbReference>
<feature type="repeat" description="ANK" evidence="3">
    <location>
        <begin position="960"/>
        <end position="992"/>
    </location>
</feature>
<feature type="compositionally biased region" description="Polar residues" evidence="4">
    <location>
        <begin position="1338"/>
        <end position="1352"/>
    </location>
</feature>
<feature type="compositionally biased region" description="Low complexity" evidence="4">
    <location>
        <begin position="50"/>
        <end position="65"/>
    </location>
</feature>
<feature type="compositionally biased region" description="Polar residues" evidence="4">
    <location>
        <begin position="860"/>
        <end position="872"/>
    </location>
</feature>
<feature type="compositionally biased region" description="Basic and acidic residues" evidence="4">
    <location>
        <begin position="32"/>
        <end position="49"/>
    </location>
</feature>
<feature type="region of interest" description="Disordered" evidence="4">
    <location>
        <begin position="689"/>
        <end position="710"/>
    </location>
</feature>
<dbReference type="PANTHER" id="PTHR24141:SF1">
    <property type="entry name" value="2-5A-DEPENDENT RIBONUCLEASE"/>
    <property type="match status" value="1"/>
</dbReference>
<dbReference type="SMART" id="SM00248">
    <property type="entry name" value="ANK"/>
    <property type="match status" value="6"/>
</dbReference>
<feature type="region of interest" description="Disordered" evidence="4">
    <location>
        <begin position="1"/>
        <end position="228"/>
    </location>
</feature>
<evidence type="ECO:0000313" key="6">
    <source>
        <dbReference type="EMBL" id="EAA21412.1"/>
    </source>
</evidence>
<feature type="compositionally biased region" description="Polar residues" evidence="4">
    <location>
        <begin position="1465"/>
        <end position="1476"/>
    </location>
</feature>
<keyword evidence="2 3" id="KW-0040">ANK repeat</keyword>
<dbReference type="GO" id="GO:0004540">
    <property type="term" value="F:RNA nuclease activity"/>
    <property type="evidence" value="ECO:0007669"/>
    <property type="project" value="TreeGrafter"/>
</dbReference>
<dbReference type="KEGG" id="pyo:PY17X_0507200"/>
<accession>Q7RN26</accession>
<evidence type="ECO:0000256" key="3">
    <source>
        <dbReference type="PROSITE-ProRule" id="PRU00023"/>
    </source>
</evidence>
<feature type="region of interest" description="Disordered" evidence="4">
    <location>
        <begin position="1160"/>
        <end position="1186"/>
    </location>
</feature>
<feature type="compositionally biased region" description="Polar residues" evidence="4">
    <location>
        <begin position="281"/>
        <end position="302"/>
    </location>
</feature>
<dbReference type="PaxDb" id="73239-Q7RN26"/>
<feature type="region of interest" description="Disordered" evidence="4">
    <location>
        <begin position="1465"/>
        <end position="1533"/>
    </location>
</feature>
<dbReference type="PROSITE" id="PS50297">
    <property type="entry name" value="ANK_REP_REGION"/>
    <property type="match status" value="3"/>
</dbReference>
<feature type="compositionally biased region" description="Basic residues" evidence="4">
    <location>
        <begin position="202"/>
        <end position="211"/>
    </location>
</feature>
<feature type="compositionally biased region" description="Low complexity" evidence="4">
    <location>
        <begin position="126"/>
        <end position="157"/>
    </location>
</feature>
<feature type="compositionally biased region" description="Basic and acidic residues" evidence="4">
    <location>
        <begin position="159"/>
        <end position="175"/>
    </location>
</feature>
<dbReference type="Proteomes" id="UP000008553">
    <property type="component" value="Unassembled WGS sequence"/>
</dbReference>
<feature type="region of interest" description="Disordered" evidence="4">
    <location>
        <begin position="517"/>
        <end position="540"/>
    </location>
</feature>
<feature type="compositionally biased region" description="Basic and acidic residues" evidence="4">
    <location>
        <begin position="694"/>
        <end position="710"/>
    </location>
</feature>
<feature type="region of interest" description="Disordered" evidence="4">
    <location>
        <begin position="280"/>
        <end position="315"/>
    </location>
</feature>